<evidence type="ECO:0000256" key="1">
    <source>
        <dbReference type="SAM" id="Phobius"/>
    </source>
</evidence>
<dbReference type="SUPFAM" id="SSF52833">
    <property type="entry name" value="Thioredoxin-like"/>
    <property type="match status" value="1"/>
</dbReference>
<comment type="caution">
    <text evidence="2">The sequence shown here is derived from an EMBL/GenBank/DDBJ whole genome shotgun (WGS) entry which is preliminary data.</text>
</comment>
<organism evidence="2 3">
    <name type="scientific">Natronospira bacteriovora</name>
    <dbReference type="NCBI Taxonomy" id="3069753"/>
    <lineage>
        <taxon>Bacteria</taxon>
        <taxon>Pseudomonadati</taxon>
        <taxon>Pseudomonadota</taxon>
        <taxon>Gammaproteobacteria</taxon>
        <taxon>Natronospirales</taxon>
        <taxon>Natronospiraceae</taxon>
        <taxon>Natronospira</taxon>
    </lineage>
</organism>
<reference evidence="2 3" key="1">
    <citation type="submission" date="2023-08" db="EMBL/GenBank/DDBJ databases">
        <title>Whole-genome sequencing of halo(alkali)philic microorganisms from hypersaline lakes.</title>
        <authorList>
            <person name="Sorokin D.Y."/>
            <person name="Abbas B."/>
            <person name="Merkel A.Y."/>
        </authorList>
    </citation>
    <scope>NUCLEOTIDE SEQUENCE [LARGE SCALE GENOMIC DNA]</scope>
    <source>
        <strain evidence="2 3">AB-CW4</strain>
    </source>
</reference>
<evidence type="ECO:0000313" key="3">
    <source>
        <dbReference type="Proteomes" id="UP001239019"/>
    </source>
</evidence>
<name>A0ABU0W9Q2_9GAMM</name>
<accession>A0ABU0W9Q2</accession>
<dbReference type="InterPro" id="IPR036249">
    <property type="entry name" value="Thioredoxin-like_sf"/>
</dbReference>
<dbReference type="EMBL" id="JAVDDT010000006">
    <property type="protein sequence ID" value="MDQ2070165.1"/>
    <property type="molecule type" value="Genomic_DNA"/>
</dbReference>
<keyword evidence="3" id="KW-1185">Reference proteome</keyword>
<evidence type="ECO:0000313" key="2">
    <source>
        <dbReference type="EMBL" id="MDQ2070165.1"/>
    </source>
</evidence>
<keyword evidence="1" id="KW-0472">Membrane</keyword>
<protein>
    <recommendedName>
        <fullName evidence="4">Cytochrome oxidase Cu insertion factor (SCO1/SenC/PrrC family)</fullName>
    </recommendedName>
</protein>
<gene>
    <name evidence="2" type="ORF">RBH19_09775</name>
</gene>
<evidence type="ECO:0008006" key="4">
    <source>
        <dbReference type="Google" id="ProtNLM"/>
    </source>
</evidence>
<keyword evidence="1" id="KW-1133">Transmembrane helix</keyword>
<dbReference type="Proteomes" id="UP001239019">
    <property type="component" value="Unassembled WGS sequence"/>
</dbReference>
<feature type="transmembrane region" description="Helical" evidence="1">
    <location>
        <begin position="12"/>
        <end position="35"/>
    </location>
</feature>
<dbReference type="RefSeq" id="WP_306728663.1">
    <property type="nucleotide sequence ID" value="NZ_JAVDDT010000006.1"/>
</dbReference>
<keyword evidence="1" id="KW-0812">Transmembrane</keyword>
<proteinExistence type="predicted"/>
<sequence length="207" mass="23457">MSEIDPRTRRFRITLILVFLVCAGPFILAWLWYAFQGAPELGTTTNAGDLVYPARPMEPVTLPVIAARGDEAERQLPVERRWTVLYIAAEGCGADCREVMWATRQIRLSLGRDMGRVHRVLLVPAEGADRDWFRSEHEDLTVLDLHQGEAADLLEQLNLEDGAQPRDAGRLYIIDPLGNLMMYFPAGFDPDDFMDDMKRLLRVSQIG</sequence>